<name>A0A0F9RYM5_9ZZZZ</name>
<dbReference type="SUPFAM" id="SSF53756">
    <property type="entry name" value="UDP-Glycosyltransferase/glycogen phosphorylase"/>
    <property type="match status" value="1"/>
</dbReference>
<evidence type="ECO:0000313" key="1">
    <source>
        <dbReference type="EMBL" id="KKN59939.1"/>
    </source>
</evidence>
<sequence>MILFLCDNDWANHMHNMANALRLVGVDCIDVKAVPHGFKYKSESLIKLRSEINSLIRTADTIVVFHSCINSYTAVLKYKLPSAKIFVFHTGNFYRKRAAWCNRAFNMVHGTLTNHCEFFKLGAKNMQYVERCIDIKDHPAFKHQVNSPIKIAHYPSNPEIKGTDKIVSMMDEISSNGCPGEGNFDFIYSKKSVPHSENMKRISDCDVYIELFKPEIEGFEYGHYGYAALEAASCGKIVITQNLNKDIYEKIYGECPMILVANEKEFKDAIVYLNSMSKQDISELQTHIYNWVKEKHSYKATGERLKQILLVIS</sequence>
<reference evidence="1" key="1">
    <citation type="journal article" date="2015" name="Nature">
        <title>Complex archaea that bridge the gap between prokaryotes and eukaryotes.</title>
        <authorList>
            <person name="Spang A."/>
            <person name="Saw J.H."/>
            <person name="Jorgensen S.L."/>
            <person name="Zaremba-Niedzwiedzka K."/>
            <person name="Martijn J."/>
            <person name="Lind A.E."/>
            <person name="van Eijk R."/>
            <person name="Schleper C."/>
            <person name="Guy L."/>
            <person name="Ettema T.J."/>
        </authorList>
    </citation>
    <scope>NUCLEOTIDE SEQUENCE</scope>
</reference>
<comment type="caution">
    <text evidence="1">The sequence shown here is derived from an EMBL/GenBank/DDBJ whole genome shotgun (WGS) entry which is preliminary data.</text>
</comment>
<gene>
    <name evidence="1" type="ORF">LCGC14_0536890</name>
</gene>
<accession>A0A0F9RYM5</accession>
<evidence type="ECO:0008006" key="2">
    <source>
        <dbReference type="Google" id="ProtNLM"/>
    </source>
</evidence>
<dbReference type="Gene3D" id="3.40.50.2000">
    <property type="entry name" value="Glycogen Phosphorylase B"/>
    <property type="match status" value="1"/>
</dbReference>
<dbReference type="AlphaFoldDB" id="A0A0F9RYM5"/>
<proteinExistence type="predicted"/>
<dbReference type="EMBL" id="LAZR01000710">
    <property type="protein sequence ID" value="KKN59939.1"/>
    <property type="molecule type" value="Genomic_DNA"/>
</dbReference>
<organism evidence="1">
    <name type="scientific">marine sediment metagenome</name>
    <dbReference type="NCBI Taxonomy" id="412755"/>
    <lineage>
        <taxon>unclassified sequences</taxon>
        <taxon>metagenomes</taxon>
        <taxon>ecological metagenomes</taxon>
    </lineage>
</organism>
<protein>
    <recommendedName>
        <fullName evidence="2">Glycosyl transferase family 1 domain-containing protein</fullName>
    </recommendedName>
</protein>